<sequence length="150" mass="16678">MLSIVCSLCLFSLIFQVEADAVIRKGGQWEEWRCGKCGPEVDPSKYVACKRRCFVDGDVVPDYRCDGWGEKFVKCAPNNRDTTKACMECKWPTPCSDDQAFGDLEGICRNPIVQKTRCGNIPSNNGFYIACASPAWCMPCATPQCLHGTF</sequence>
<name>A0A7M5WYB7_9CNID</name>
<dbReference type="RefSeq" id="XP_066916684.1">
    <property type="nucleotide sequence ID" value="XM_067060583.1"/>
</dbReference>
<dbReference type="EnsemblMetazoa" id="CLYHEMT014886.1">
    <property type="protein sequence ID" value="CLYHEMP014886.1"/>
    <property type="gene ID" value="CLYHEMG014886"/>
</dbReference>
<protein>
    <submittedName>
        <fullName evidence="2">Uncharacterized protein</fullName>
    </submittedName>
</protein>
<evidence type="ECO:0000256" key="1">
    <source>
        <dbReference type="SAM" id="SignalP"/>
    </source>
</evidence>
<organism evidence="2 3">
    <name type="scientific">Clytia hemisphaerica</name>
    <dbReference type="NCBI Taxonomy" id="252671"/>
    <lineage>
        <taxon>Eukaryota</taxon>
        <taxon>Metazoa</taxon>
        <taxon>Cnidaria</taxon>
        <taxon>Hydrozoa</taxon>
        <taxon>Hydroidolina</taxon>
        <taxon>Leptothecata</taxon>
        <taxon>Obeliida</taxon>
        <taxon>Clytiidae</taxon>
        <taxon>Clytia</taxon>
    </lineage>
</organism>
<dbReference type="Proteomes" id="UP000594262">
    <property type="component" value="Unplaced"/>
</dbReference>
<feature type="chain" id="PRO_5029514686" evidence="1">
    <location>
        <begin position="20"/>
        <end position="150"/>
    </location>
</feature>
<proteinExistence type="predicted"/>
<reference evidence="2" key="1">
    <citation type="submission" date="2021-01" db="UniProtKB">
        <authorList>
            <consortium name="EnsemblMetazoa"/>
        </authorList>
    </citation>
    <scope>IDENTIFICATION</scope>
</reference>
<keyword evidence="3" id="KW-1185">Reference proteome</keyword>
<evidence type="ECO:0000313" key="2">
    <source>
        <dbReference type="EnsemblMetazoa" id="CLYHEMP014886.1"/>
    </source>
</evidence>
<accession>A0A7M5WYB7</accession>
<evidence type="ECO:0000313" key="3">
    <source>
        <dbReference type="Proteomes" id="UP000594262"/>
    </source>
</evidence>
<feature type="signal peptide" evidence="1">
    <location>
        <begin position="1"/>
        <end position="19"/>
    </location>
</feature>
<dbReference type="AlphaFoldDB" id="A0A7M5WYB7"/>
<dbReference type="GeneID" id="136803860"/>
<keyword evidence="1" id="KW-0732">Signal</keyword>